<protein>
    <submittedName>
        <fullName evidence="1">TIR protein</fullName>
    </submittedName>
</protein>
<dbReference type="KEGG" id="phl:KKY_1115"/>
<dbReference type="eggNOG" id="COG4916">
    <property type="taxonomic scope" value="Bacteria"/>
</dbReference>
<dbReference type="Proteomes" id="UP000008850">
    <property type="component" value="Chromosome"/>
</dbReference>
<dbReference type="HOGENOM" id="CLU_888100_0_0_5"/>
<gene>
    <name evidence="1" type="ordered locus">KKY_1115</name>
</gene>
<dbReference type="EMBL" id="CP003075">
    <property type="protein sequence ID" value="AEQ51148.1"/>
    <property type="molecule type" value="Genomic_DNA"/>
</dbReference>
<dbReference type="SUPFAM" id="SSF52200">
    <property type="entry name" value="Toll/Interleukin receptor TIR domain"/>
    <property type="match status" value="1"/>
</dbReference>
<name>G4R633_PELHB</name>
<accession>G4R633</accession>
<organism evidence="1 2">
    <name type="scientific">Pelagibacterium halotolerans (strain DSM 22347 / JCM 15775 / CGMCC 1.7692 / B2)</name>
    <dbReference type="NCBI Taxonomy" id="1082931"/>
    <lineage>
        <taxon>Bacteria</taxon>
        <taxon>Pseudomonadati</taxon>
        <taxon>Pseudomonadota</taxon>
        <taxon>Alphaproteobacteria</taxon>
        <taxon>Hyphomicrobiales</taxon>
        <taxon>Devosiaceae</taxon>
        <taxon>Pelagibacterium</taxon>
    </lineage>
</organism>
<dbReference type="AlphaFoldDB" id="G4R633"/>
<reference evidence="1 2" key="1">
    <citation type="journal article" date="2012" name="J. Bacteriol.">
        <title>Complete genome sequence of Pelagibacterium halotolerans B2T.</title>
        <authorList>
            <person name="Huo Y.Y."/>
            <person name="Cheng H."/>
            <person name="Han X.F."/>
            <person name="Jiang X.W."/>
            <person name="Sun C."/>
            <person name="Zhang X.Q."/>
            <person name="Zhu X.F."/>
            <person name="Liu Y.F."/>
            <person name="Li P.F."/>
            <person name="Ni P.X."/>
            <person name="Wu M."/>
        </authorList>
    </citation>
    <scope>NUCLEOTIDE SEQUENCE [LARGE SCALE GENOMIC DNA]</scope>
    <source>
        <strain evidence="2">DSM 22347 / JCM 15775 / CGMCC 1.7692 / B2</strain>
    </source>
</reference>
<evidence type="ECO:0000313" key="1">
    <source>
        <dbReference type="EMBL" id="AEQ51148.1"/>
    </source>
</evidence>
<proteinExistence type="predicted"/>
<sequence>MKNEFDYDVAFSFTAQDEALATQLNDLVSDRLKTFIYSEQQKALAGTDGQTAFSDVYGKMARIVVILYRKEWGQTRWTGVEMNAIRTRAFEHGFDFTVFIPVEPSPSTPAWLPPTRLYVGLERWGVEGAAAVIEQRVIDAGGVSQPESVAERAARLKRATDLKNAQHQFERSQEGTALANGAYEEFSDKLSAGTKTVQASGVKLEYKTSQHFRIVTCYPVNLICSWYPHYTNSIENIDLHATFYKGFPALPGFYPSFNKAVQLRAMKFKYALVRMDQRAYVSKSAPVKEFTPEKLAEHLLSQLMDIVERTPRD</sequence>
<keyword evidence="2" id="KW-1185">Reference proteome</keyword>
<dbReference type="InterPro" id="IPR035897">
    <property type="entry name" value="Toll_tir_struct_dom_sf"/>
</dbReference>
<evidence type="ECO:0000313" key="2">
    <source>
        <dbReference type="Proteomes" id="UP000008850"/>
    </source>
</evidence>